<feature type="region of interest" description="Disordered" evidence="1">
    <location>
        <begin position="111"/>
        <end position="132"/>
    </location>
</feature>
<proteinExistence type="predicted"/>
<dbReference type="EMBL" id="UINC01139543">
    <property type="protein sequence ID" value="SVD26152.1"/>
    <property type="molecule type" value="Genomic_DNA"/>
</dbReference>
<gene>
    <name evidence="2" type="ORF">METZ01_LOCUS379006</name>
</gene>
<evidence type="ECO:0000313" key="2">
    <source>
        <dbReference type="EMBL" id="SVD26152.1"/>
    </source>
</evidence>
<organism evidence="2">
    <name type="scientific">marine metagenome</name>
    <dbReference type="NCBI Taxonomy" id="408172"/>
    <lineage>
        <taxon>unclassified sequences</taxon>
        <taxon>metagenomes</taxon>
        <taxon>ecological metagenomes</taxon>
    </lineage>
</organism>
<name>A0A382TWQ5_9ZZZZ</name>
<feature type="compositionally biased region" description="Basic and acidic residues" evidence="1">
    <location>
        <begin position="116"/>
        <end position="132"/>
    </location>
</feature>
<evidence type="ECO:0000256" key="1">
    <source>
        <dbReference type="SAM" id="MobiDB-lite"/>
    </source>
</evidence>
<reference evidence="2" key="1">
    <citation type="submission" date="2018-05" db="EMBL/GenBank/DDBJ databases">
        <authorList>
            <person name="Lanie J.A."/>
            <person name="Ng W.-L."/>
            <person name="Kazmierczak K.M."/>
            <person name="Andrzejewski T.M."/>
            <person name="Davidsen T.M."/>
            <person name="Wayne K.J."/>
            <person name="Tettelin H."/>
            <person name="Glass J.I."/>
            <person name="Rusch D."/>
            <person name="Podicherti R."/>
            <person name="Tsui H.-C.T."/>
            <person name="Winkler M.E."/>
        </authorList>
    </citation>
    <scope>NUCLEOTIDE SEQUENCE</scope>
</reference>
<protein>
    <submittedName>
        <fullName evidence="2">Uncharacterized protein</fullName>
    </submittedName>
</protein>
<accession>A0A382TWQ5</accession>
<sequence length="132" mass="15149">MYTVQCIDCSYIFGDFEDEFGLCPECGKQQPASGSWATEEMVRIEAFEKESRFAEAVADSMELLHMATDVEYGDWDFAHKLAGIIRRLCDAGSLAKESEEHESLWKMIEANQMGGDQERTEAYERWRKSREG</sequence>
<dbReference type="AlphaFoldDB" id="A0A382TWQ5"/>